<protein>
    <submittedName>
        <fullName evidence="1">Uncharacterized protein</fullName>
    </submittedName>
</protein>
<dbReference type="AlphaFoldDB" id="H1YZG1"/>
<keyword evidence="2" id="KW-1185">Reference proteome</keyword>
<dbReference type="HOGENOM" id="CLU_675568_0_0_2"/>
<organism evidence="1 2">
    <name type="scientific">Methanoplanus limicola DSM 2279</name>
    <dbReference type="NCBI Taxonomy" id="937775"/>
    <lineage>
        <taxon>Archaea</taxon>
        <taxon>Methanobacteriati</taxon>
        <taxon>Methanobacteriota</taxon>
        <taxon>Stenosarchaea group</taxon>
        <taxon>Methanomicrobia</taxon>
        <taxon>Methanomicrobiales</taxon>
        <taxon>Methanomicrobiaceae</taxon>
        <taxon>Methanoplanus</taxon>
    </lineage>
</organism>
<reference evidence="1 2" key="1">
    <citation type="submission" date="2011-10" db="EMBL/GenBank/DDBJ databases">
        <title>The Improved High-Quality Draft genome of Methanoplanus limicola DSM 2279.</title>
        <authorList>
            <consortium name="US DOE Joint Genome Institute (JGI-PGF)"/>
            <person name="Lucas S."/>
            <person name="Copeland A."/>
            <person name="Lapidus A."/>
            <person name="Glavina del Rio T."/>
            <person name="Dalin E."/>
            <person name="Tice H."/>
            <person name="Bruce D."/>
            <person name="Goodwin L."/>
            <person name="Pitluck S."/>
            <person name="Peters L."/>
            <person name="Mikhailova N."/>
            <person name="Lu M."/>
            <person name="Kyrpides N."/>
            <person name="Mavromatis K."/>
            <person name="Ivanova N."/>
            <person name="Markowitz V."/>
            <person name="Cheng J.-F."/>
            <person name="Hugenholtz P."/>
            <person name="Woyke T."/>
            <person name="Wu D."/>
            <person name="Wirth R."/>
            <person name="Brambilla E.-M."/>
            <person name="Klenk H.-P."/>
            <person name="Eisen J.A."/>
        </authorList>
    </citation>
    <scope>NUCLEOTIDE SEQUENCE [LARGE SCALE GENOMIC DNA]</scope>
    <source>
        <strain evidence="1 2">DSM 2279</strain>
    </source>
</reference>
<dbReference type="EMBL" id="CM001436">
    <property type="protein sequence ID" value="EHQ36070.1"/>
    <property type="molecule type" value="Genomic_DNA"/>
</dbReference>
<dbReference type="STRING" id="937775.Metlim_1981"/>
<proteinExistence type="predicted"/>
<dbReference type="SUPFAM" id="SSF52540">
    <property type="entry name" value="P-loop containing nucleoside triphosphate hydrolases"/>
    <property type="match status" value="1"/>
</dbReference>
<name>H1YZG1_9EURY</name>
<accession>H1YZG1</accession>
<dbReference type="InterPro" id="IPR027417">
    <property type="entry name" value="P-loop_NTPase"/>
</dbReference>
<dbReference type="Proteomes" id="UP000005741">
    <property type="component" value="Chromosome"/>
</dbReference>
<dbReference type="Pfam" id="PF10923">
    <property type="entry name" value="BrxC_BrxD"/>
    <property type="match status" value="1"/>
</dbReference>
<dbReference type="InParanoid" id="H1YZG1"/>
<dbReference type="InterPro" id="IPR021228">
    <property type="entry name" value="BrxD"/>
</dbReference>
<dbReference type="OrthoDB" id="117727at2157"/>
<evidence type="ECO:0000313" key="2">
    <source>
        <dbReference type="Proteomes" id="UP000005741"/>
    </source>
</evidence>
<sequence>MTIIPDYEEKKEPDVLLAKRIIHDVGSTGQPPFYGYQYFTSGIDRYINTIDEEYLRDYINCGGSSFKLVIGTYGGGKTHFLYSVQGRGWLNNYVTSYVELSADSTPFHKLETVYRAIAENLIYPQKYEKLLSGYERGIESLIRYWYLRKKAEIEEEEPDEDNSRDYLISYISEIGPYPSTSFQNAIKHAFLALTDEDYDKFSLIIQYLKGENLSKTVLKEYRIFEKIDRSNAFKMIRSLISWIKEIEFKGLIVLMDEAEQTPSMTTKQRETLLNNLRELIDACSKGTIGGSMIFYAVPDENFLEGRTAVYEALNQRLQTVFDGEINPSGVKIDLERSELEPEELLREIGLKLSKIYETAYGITFDKKTIEQIMADTAKAAYDQRFGEIGYKREFVQRAIQELNALKVRGSN</sequence>
<dbReference type="RefSeq" id="WP_004078252.1">
    <property type="nucleotide sequence ID" value="NZ_CM001436.1"/>
</dbReference>
<evidence type="ECO:0000313" key="1">
    <source>
        <dbReference type="EMBL" id="EHQ36070.1"/>
    </source>
</evidence>
<gene>
    <name evidence="1" type="ORF">Metlim_1981</name>
</gene>